<dbReference type="EMBL" id="QRHA01000004">
    <property type="protein sequence ID" value="RDV26727.1"/>
    <property type="molecule type" value="Genomic_DNA"/>
</dbReference>
<comment type="caution">
    <text evidence="2">The sequence shown here is derived from an EMBL/GenBank/DDBJ whole genome shotgun (WGS) entry which is preliminary data.</text>
</comment>
<dbReference type="AlphaFoldDB" id="A0A3D8M9N0"/>
<dbReference type="SUPFAM" id="SSF53448">
    <property type="entry name" value="Nucleotide-diphospho-sugar transferases"/>
    <property type="match status" value="1"/>
</dbReference>
<evidence type="ECO:0000313" key="3">
    <source>
        <dbReference type="Proteomes" id="UP000256561"/>
    </source>
</evidence>
<dbReference type="InterPro" id="IPR019290">
    <property type="entry name" value="GlycosylTrfase-like_prok"/>
</dbReference>
<dbReference type="OrthoDB" id="6653642at2"/>
<dbReference type="Pfam" id="PF10111">
    <property type="entry name" value="Glyco_tranf_2_2"/>
    <property type="match status" value="1"/>
</dbReference>
<keyword evidence="3" id="KW-1185">Reference proteome</keyword>
<dbReference type="Proteomes" id="UP000256561">
    <property type="component" value="Unassembled WGS sequence"/>
</dbReference>
<reference evidence="3" key="1">
    <citation type="submission" date="2018-08" db="EMBL/GenBank/DDBJ databases">
        <authorList>
            <person name="Zhang J."/>
            <person name="Du Z.-J."/>
        </authorList>
    </citation>
    <scope>NUCLEOTIDE SEQUENCE [LARGE SCALE GENOMIC DNA]</scope>
    <source>
        <strain evidence="3">KCTC 52655</strain>
    </source>
</reference>
<name>A0A3D8M9N0_9ALTE</name>
<accession>A0A3D8M9N0</accession>
<dbReference type="RefSeq" id="WP_115592680.1">
    <property type="nucleotide sequence ID" value="NZ_QRHA01000004.1"/>
</dbReference>
<gene>
    <name evidence="2" type="ORF">DXV75_06995</name>
</gene>
<organism evidence="2 3">
    <name type="scientific">Alteromonas aestuariivivens</name>
    <dbReference type="NCBI Taxonomy" id="1938339"/>
    <lineage>
        <taxon>Bacteria</taxon>
        <taxon>Pseudomonadati</taxon>
        <taxon>Pseudomonadota</taxon>
        <taxon>Gammaproteobacteria</taxon>
        <taxon>Alteromonadales</taxon>
        <taxon>Alteromonadaceae</taxon>
        <taxon>Alteromonas/Salinimonas group</taxon>
        <taxon>Alteromonas</taxon>
    </lineage>
</organism>
<dbReference type="Gene3D" id="3.90.550.10">
    <property type="entry name" value="Spore Coat Polysaccharide Biosynthesis Protein SpsA, Chain A"/>
    <property type="match status" value="1"/>
</dbReference>
<protein>
    <recommendedName>
        <fullName evidence="1">Glycosyltransferase 2-like prokaryotic type domain-containing protein</fullName>
    </recommendedName>
</protein>
<evidence type="ECO:0000313" key="2">
    <source>
        <dbReference type="EMBL" id="RDV26727.1"/>
    </source>
</evidence>
<proteinExistence type="predicted"/>
<evidence type="ECO:0000259" key="1">
    <source>
        <dbReference type="Pfam" id="PF10111"/>
    </source>
</evidence>
<sequence length="278" mass="31288">MENQFSIVTIVHKRTQALSRLIREIEKSRLLPLEVIVVWMGSPCSESLLTSPHFTIKHKFVANEHLPVSRARNKGFDCCSATRIIYLEVDCQIPSHLFDELLNKLTVGQVVCPNVHYLASTKECLPEQELQHTPKLVPGHATAPTDTPVSFTYFRTMAFAIHKRDYHTIGGFDEEFSGIGVGDIDFAMRCSQSGLTLIKTASVVLYPDAGKLNPAILHLCDIVNNAARFKQKWGNYPMESWLRELVTAGLINDDYPHTGLRVKRMPTQQELAACQPEE</sequence>
<dbReference type="InterPro" id="IPR029044">
    <property type="entry name" value="Nucleotide-diphossugar_trans"/>
</dbReference>
<feature type="domain" description="Glycosyltransferase 2-like prokaryotic type" evidence="1">
    <location>
        <begin position="33"/>
        <end position="206"/>
    </location>
</feature>